<dbReference type="GO" id="GO:0006412">
    <property type="term" value="P:translation"/>
    <property type="evidence" value="ECO:0007669"/>
    <property type="project" value="InterPro"/>
</dbReference>
<feature type="region of interest" description="Disordered" evidence="4">
    <location>
        <begin position="314"/>
        <end position="334"/>
    </location>
</feature>
<dbReference type="GO" id="GO:0005840">
    <property type="term" value="C:ribosome"/>
    <property type="evidence" value="ECO:0007669"/>
    <property type="project" value="UniProtKB-KW"/>
</dbReference>
<dbReference type="InterPro" id="IPR001857">
    <property type="entry name" value="Ribosomal_bL19"/>
</dbReference>
<name>A0A3L6E6I5_MAIZE</name>
<feature type="compositionally biased region" description="Low complexity" evidence="4">
    <location>
        <begin position="963"/>
        <end position="972"/>
    </location>
</feature>
<feature type="compositionally biased region" description="Pro residues" evidence="4">
    <location>
        <begin position="588"/>
        <end position="598"/>
    </location>
</feature>
<evidence type="ECO:0000256" key="1">
    <source>
        <dbReference type="ARBA" id="ARBA00005781"/>
    </source>
</evidence>
<gene>
    <name evidence="5" type="primary">RPL19_1</name>
    <name evidence="5" type="ORF">Zm00014a_007794</name>
</gene>
<dbReference type="FunFam" id="2.30.30.790:FF:000003">
    <property type="entry name" value="50S ribosomal protein L19, chloroplastic"/>
    <property type="match status" value="1"/>
</dbReference>
<feature type="region of interest" description="Disordered" evidence="4">
    <location>
        <begin position="825"/>
        <end position="879"/>
    </location>
</feature>
<evidence type="ECO:0000256" key="2">
    <source>
        <dbReference type="ARBA" id="ARBA00022980"/>
    </source>
</evidence>
<dbReference type="PRINTS" id="PR00061">
    <property type="entry name" value="RIBOSOMALL19"/>
</dbReference>
<dbReference type="Pfam" id="PF01245">
    <property type="entry name" value="Ribosomal_L19"/>
    <property type="match status" value="1"/>
</dbReference>
<comment type="similarity">
    <text evidence="1">Belongs to the bacterial ribosomal protein bL19 family.</text>
</comment>
<feature type="region of interest" description="Disordered" evidence="4">
    <location>
        <begin position="714"/>
        <end position="795"/>
    </location>
</feature>
<dbReference type="AlphaFoldDB" id="A0A3L6E6I5"/>
<dbReference type="SUPFAM" id="SSF50104">
    <property type="entry name" value="Translation proteins SH3-like domain"/>
    <property type="match status" value="1"/>
</dbReference>
<reference evidence="5 6" key="1">
    <citation type="journal article" date="2018" name="Nat. Genet.">
        <title>Extensive intraspecific gene order and gene structural variations between Mo17 and other maize genomes.</title>
        <authorList>
            <person name="Sun S."/>
            <person name="Zhou Y."/>
            <person name="Chen J."/>
            <person name="Shi J."/>
            <person name="Zhao H."/>
            <person name="Zhao H."/>
            <person name="Song W."/>
            <person name="Zhang M."/>
            <person name="Cui Y."/>
            <person name="Dong X."/>
            <person name="Liu H."/>
            <person name="Ma X."/>
            <person name="Jiao Y."/>
            <person name="Wang B."/>
            <person name="Wei X."/>
            <person name="Stein J.C."/>
            <person name="Glaubitz J.C."/>
            <person name="Lu F."/>
            <person name="Yu G."/>
            <person name="Liang C."/>
            <person name="Fengler K."/>
            <person name="Li B."/>
            <person name="Rafalski A."/>
            <person name="Schnable P.S."/>
            <person name="Ware D.H."/>
            <person name="Buckler E.S."/>
            <person name="Lai J."/>
        </authorList>
    </citation>
    <scope>NUCLEOTIDE SEQUENCE [LARGE SCALE GENOMIC DNA]</scope>
    <source>
        <strain evidence="6">cv. Missouri 17</strain>
        <tissue evidence="5">Seedling</tissue>
    </source>
</reference>
<dbReference type="PANTHER" id="PTHR15680:SF9">
    <property type="entry name" value="LARGE RIBOSOMAL SUBUNIT PROTEIN BL19M"/>
    <property type="match status" value="1"/>
</dbReference>
<dbReference type="InterPro" id="IPR038657">
    <property type="entry name" value="Ribosomal_bL19_sf"/>
</dbReference>
<evidence type="ECO:0000313" key="6">
    <source>
        <dbReference type="Proteomes" id="UP000251960"/>
    </source>
</evidence>
<organism evidence="5 6">
    <name type="scientific">Zea mays</name>
    <name type="common">Maize</name>
    <dbReference type="NCBI Taxonomy" id="4577"/>
    <lineage>
        <taxon>Eukaryota</taxon>
        <taxon>Viridiplantae</taxon>
        <taxon>Streptophyta</taxon>
        <taxon>Embryophyta</taxon>
        <taxon>Tracheophyta</taxon>
        <taxon>Spermatophyta</taxon>
        <taxon>Magnoliopsida</taxon>
        <taxon>Liliopsida</taxon>
        <taxon>Poales</taxon>
        <taxon>Poaceae</taxon>
        <taxon>PACMAD clade</taxon>
        <taxon>Panicoideae</taxon>
        <taxon>Andropogonodae</taxon>
        <taxon>Andropogoneae</taxon>
        <taxon>Tripsacinae</taxon>
        <taxon>Zea</taxon>
    </lineage>
</organism>
<feature type="compositionally biased region" description="Polar residues" evidence="4">
    <location>
        <begin position="538"/>
        <end position="559"/>
    </location>
</feature>
<sequence>MHCIPPLPSAASLRRHRRPSQVLRLSLVSSPATSTHQGTGLRMQSLVRNVCRAGSRGAAARLLEAAAVHPGAAQPSSAVRHLRHPCGFARPIGVDQPKPVQRRTILRDGGRVPAAASGFGLCAKVLVATRGLSTAGNAAEVASDSDDSTSPAVEHPPRIKFKRPDKTARHIMNILNKEAVEKVRSERAIPDVQPGCIIQMRLQVPENKRRESTLKGIVIGRRNAGINTTFRLRRLVAGVGVESVFPLYSPNIKEIKVLDRKKMTTKLEQSSAEHRPAKFAAPSSLTPKISMFGAKAGFIIPKNKLAGSLVIRSTSDKNETPTASNEDSSRHVHRKTKWGPDLALDPVVCKGRALAYQTRVEQISKQLKSGALDTSEIDGSVSAGNELNSIGPDILKENELGNVELLELERRELIGEILRLNPGYKTPENYKPVLRETKIPVPSEIRHQDINETQDAYEDLYINVSADSYDKVDAAVVLIELLLAPVSVKSTATSTAATVSSADTSKDAVSANVQLEQNTTSQPDLLHYQSHNAPWLPTPQTNAPSIPSTGPVLSTLPNNPSQPQPPAGSFSMPPYTGQPPHMNSMPANPFPVPGPQQPVPSNQQHPPQFRANSSIGPFFGQPPGIVSQQMPPSSSMPPPVRPLQIPHASGGWPPFSPVTSQSHRPLQAPPTFMAVRPPISVSPLGATPPQGPIALTPPNMPTMYRGQHPPVPNFTGSAPLVSRPPGGGAQSFPTAAPQGPSSVAFPGGPSLRPPYPPAPDQARGPPPAFSPVGSTPGMVPPPIASSGLPAPRPANTSCIQTQVVAPLRPPLPAAGDFTFRPAIPPAHAPEFAAPGSQMGAIHGRTHHPGPFSSHPGDQKNPSQGFQGPFDGSRPMYTTNQARMHAPPPPHFHGAFPRNASPLEFPAGFRGAWPSVQAPPMPAPSHPSSFPPFQLRPPPPPQQDMSGAGGTRWPGGNQIYNPFAPTAAAAAQRAEADPEYEDLMASVGMK</sequence>
<dbReference type="InterPro" id="IPR008991">
    <property type="entry name" value="Translation_prot_SH3-like_sf"/>
</dbReference>
<proteinExistence type="inferred from homology"/>
<dbReference type="EMBL" id="NCVQ01000007">
    <property type="protein sequence ID" value="PWZ16532.1"/>
    <property type="molecule type" value="Genomic_DNA"/>
</dbReference>
<dbReference type="GO" id="GO:0003735">
    <property type="term" value="F:structural constituent of ribosome"/>
    <property type="evidence" value="ECO:0007669"/>
    <property type="project" value="InterPro"/>
</dbReference>
<accession>A0A3L6E6I5</accession>
<dbReference type="PANTHER" id="PTHR15680">
    <property type="entry name" value="RIBOSOMAL PROTEIN L19"/>
    <property type="match status" value="1"/>
</dbReference>
<protein>
    <submittedName>
        <fullName evidence="5">50S ribosomal protein L19, chloroplastic</fullName>
    </submittedName>
</protein>
<keyword evidence="3" id="KW-0687">Ribonucleoprotein</keyword>
<dbReference type="ExpressionAtlas" id="A0A3L6E6I5">
    <property type="expression patterns" value="baseline and differential"/>
</dbReference>
<evidence type="ECO:0000256" key="4">
    <source>
        <dbReference type="SAM" id="MobiDB-lite"/>
    </source>
</evidence>
<dbReference type="Proteomes" id="UP000251960">
    <property type="component" value="Chromosome 6"/>
</dbReference>
<feature type="compositionally biased region" description="Pro residues" evidence="4">
    <location>
        <begin position="751"/>
        <end position="769"/>
    </location>
</feature>
<feature type="region of interest" description="Disordered" evidence="4">
    <location>
        <begin position="529"/>
        <end position="639"/>
    </location>
</feature>
<evidence type="ECO:0000313" key="5">
    <source>
        <dbReference type="EMBL" id="PWZ16532.1"/>
    </source>
</evidence>
<comment type="caution">
    <text evidence="5">The sequence shown here is derived from an EMBL/GenBank/DDBJ whole genome shotgun (WGS) entry which is preliminary data.</text>
</comment>
<keyword evidence="2 5" id="KW-0689">Ribosomal protein</keyword>
<dbReference type="GO" id="GO:1990904">
    <property type="term" value="C:ribonucleoprotein complex"/>
    <property type="evidence" value="ECO:0007669"/>
    <property type="project" value="UniProtKB-KW"/>
</dbReference>
<dbReference type="Gene3D" id="2.30.30.790">
    <property type="match status" value="1"/>
</dbReference>
<feature type="region of interest" description="Disordered" evidence="4">
    <location>
        <begin position="913"/>
        <end position="989"/>
    </location>
</feature>
<evidence type="ECO:0000256" key="3">
    <source>
        <dbReference type="ARBA" id="ARBA00023274"/>
    </source>
</evidence>